<dbReference type="GO" id="GO:0005524">
    <property type="term" value="F:ATP binding"/>
    <property type="evidence" value="ECO:0007669"/>
    <property type="project" value="InterPro"/>
</dbReference>
<dbReference type="PANTHER" id="PTHR42781">
    <property type="entry name" value="SPERMIDINE/PUTRESCINE IMPORT ATP-BINDING PROTEIN POTA"/>
    <property type="match status" value="1"/>
</dbReference>
<dbReference type="Gene3D" id="3.40.50.300">
    <property type="entry name" value="P-loop containing nucleotide triphosphate hydrolases"/>
    <property type="match status" value="1"/>
</dbReference>
<name>A0A383BZ32_9ZZZZ</name>
<dbReference type="PANTHER" id="PTHR42781:SF4">
    <property type="entry name" value="SPERMIDINE_PUTRESCINE IMPORT ATP-BINDING PROTEIN POTA"/>
    <property type="match status" value="1"/>
</dbReference>
<dbReference type="GO" id="GO:0016887">
    <property type="term" value="F:ATP hydrolysis activity"/>
    <property type="evidence" value="ECO:0007669"/>
    <property type="project" value="InterPro"/>
</dbReference>
<accession>A0A383BZ32</accession>
<dbReference type="AlphaFoldDB" id="A0A383BZ32"/>
<sequence>MTRDNVLHLLTARGLGLRLDGRWLFRNLDFSLLPHEFLALTGPSGVGKSSLLSCLAGTKESTEGEVVRNFPKDKGIGIVFQDLLLTDGASVLTNTLCGRLKRYGFARTLWGFPEQDRADAFNTLQELGIANLAHKWSAETSRGEQQRVAIARALLQEPALFLADEPVA</sequence>
<dbReference type="InterPro" id="IPR003439">
    <property type="entry name" value="ABC_transporter-like_ATP-bd"/>
</dbReference>
<evidence type="ECO:0000313" key="3">
    <source>
        <dbReference type="EMBL" id="SVE25182.1"/>
    </source>
</evidence>
<keyword evidence="1" id="KW-0813">Transport</keyword>
<organism evidence="3">
    <name type="scientific">marine metagenome</name>
    <dbReference type="NCBI Taxonomy" id="408172"/>
    <lineage>
        <taxon>unclassified sequences</taxon>
        <taxon>metagenomes</taxon>
        <taxon>ecological metagenomes</taxon>
    </lineage>
</organism>
<feature type="domain" description="ABC transporter" evidence="2">
    <location>
        <begin position="26"/>
        <end position="168"/>
    </location>
</feature>
<gene>
    <name evidence="3" type="ORF">METZ01_LOCUS478036</name>
</gene>
<dbReference type="InterPro" id="IPR050093">
    <property type="entry name" value="ABC_SmlMolc_Importer"/>
</dbReference>
<evidence type="ECO:0000256" key="1">
    <source>
        <dbReference type="ARBA" id="ARBA00022448"/>
    </source>
</evidence>
<reference evidence="3" key="1">
    <citation type="submission" date="2018-05" db="EMBL/GenBank/DDBJ databases">
        <authorList>
            <person name="Lanie J.A."/>
            <person name="Ng W.-L."/>
            <person name="Kazmierczak K.M."/>
            <person name="Andrzejewski T.M."/>
            <person name="Davidsen T.M."/>
            <person name="Wayne K.J."/>
            <person name="Tettelin H."/>
            <person name="Glass J.I."/>
            <person name="Rusch D."/>
            <person name="Podicherti R."/>
            <person name="Tsui H.-C.T."/>
            <person name="Winkler M.E."/>
        </authorList>
    </citation>
    <scope>NUCLEOTIDE SEQUENCE</scope>
</reference>
<proteinExistence type="predicted"/>
<dbReference type="EMBL" id="UINC01204451">
    <property type="protein sequence ID" value="SVE25182.1"/>
    <property type="molecule type" value="Genomic_DNA"/>
</dbReference>
<dbReference type="SUPFAM" id="SSF52540">
    <property type="entry name" value="P-loop containing nucleoside triphosphate hydrolases"/>
    <property type="match status" value="1"/>
</dbReference>
<dbReference type="InterPro" id="IPR027417">
    <property type="entry name" value="P-loop_NTPase"/>
</dbReference>
<dbReference type="Pfam" id="PF00005">
    <property type="entry name" value="ABC_tran"/>
    <property type="match status" value="1"/>
</dbReference>
<evidence type="ECO:0000259" key="2">
    <source>
        <dbReference type="Pfam" id="PF00005"/>
    </source>
</evidence>
<protein>
    <recommendedName>
        <fullName evidence="2">ABC transporter domain-containing protein</fullName>
    </recommendedName>
</protein>
<feature type="non-terminal residue" evidence="3">
    <location>
        <position position="168"/>
    </location>
</feature>